<dbReference type="Gene3D" id="3.30.110.170">
    <property type="entry name" value="Protein of unknown function (DUF541), domain 1"/>
    <property type="match status" value="1"/>
</dbReference>
<protein>
    <submittedName>
        <fullName evidence="2">SIMPL domain-containing protein</fullName>
    </submittedName>
</protein>
<feature type="chain" id="PRO_5029008289" evidence="1">
    <location>
        <begin position="19"/>
        <end position="239"/>
    </location>
</feature>
<gene>
    <name evidence="2" type="ORF">H4K34_04805</name>
</gene>
<name>A0A7H0VHG4_9FLAO</name>
<organism evidence="2 3">
    <name type="scientific">Croceimicrobium hydrocarbonivorans</name>
    <dbReference type="NCBI Taxonomy" id="2761580"/>
    <lineage>
        <taxon>Bacteria</taxon>
        <taxon>Pseudomonadati</taxon>
        <taxon>Bacteroidota</taxon>
        <taxon>Flavobacteriia</taxon>
        <taxon>Flavobacteriales</taxon>
        <taxon>Owenweeksiaceae</taxon>
        <taxon>Croceimicrobium</taxon>
    </lineage>
</organism>
<dbReference type="Pfam" id="PF04402">
    <property type="entry name" value="SIMPL"/>
    <property type="match status" value="1"/>
</dbReference>
<dbReference type="EMBL" id="CP060139">
    <property type="protein sequence ID" value="QNR25162.1"/>
    <property type="molecule type" value="Genomic_DNA"/>
</dbReference>
<evidence type="ECO:0000256" key="1">
    <source>
        <dbReference type="SAM" id="SignalP"/>
    </source>
</evidence>
<keyword evidence="1" id="KW-0732">Signal</keyword>
<proteinExistence type="predicted"/>
<dbReference type="KEGG" id="chyd:H4K34_04805"/>
<dbReference type="Proteomes" id="UP000516305">
    <property type="component" value="Chromosome"/>
</dbReference>
<dbReference type="AlphaFoldDB" id="A0A7H0VHG4"/>
<dbReference type="InterPro" id="IPR007497">
    <property type="entry name" value="SIMPL/DUF541"/>
</dbReference>
<evidence type="ECO:0000313" key="3">
    <source>
        <dbReference type="Proteomes" id="UP000516305"/>
    </source>
</evidence>
<keyword evidence="3" id="KW-1185">Reference proteome</keyword>
<sequence>MKKVLLVVLALIANGALGQITEQAKATGSYIEVVATATETVLPDKILIEVTLKENGKSGAKEPISSQEKQLIKGLDSLNIPSSRLSKEGARTNFVKINWFNEKQISQAVYILELKNSQEISTAFTLFQKLKVEHAILYESTHTQLDSIQEEVEVKAIIAAKNKAKRLVQALGSDLGEPILITQNEPRGNGVYFIDGIKVRGSVQIPNIAYDAPFIEQEPYIEIQKLKIEASILVRFEIK</sequence>
<evidence type="ECO:0000313" key="2">
    <source>
        <dbReference type="EMBL" id="QNR25162.1"/>
    </source>
</evidence>
<accession>A0A7H0VHG4</accession>
<dbReference type="RefSeq" id="WP_210759688.1">
    <property type="nucleotide sequence ID" value="NZ_CP060139.1"/>
</dbReference>
<reference evidence="2 3" key="1">
    <citation type="submission" date="2020-08" db="EMBL/GenBank/DDBJ databases">
        <title>Croceimicrobium hydrocarbonivorans gen. nov., sp. nov., a novel marine bacterium isolated from a bacterial consortium that degrades polyethylene terephthalate.</title>
        <authorList>
            <person name="Liu R."/>
        </authorList>
    </citation>
    <scope>NUCLEOTIDE SEQUENCE [LARGE SCALE GENOMIC DNA]</scope>
    <source>
        <strain evidence="2 3">A20-9</strain>
    </source>
</reference>
<feature type="signal peptide" evidence="1">
    <location>
        <begin position="1"/>
        <end position="18"/>
    </location>
</feature>